<keyword evidence="1" id="KW-0238">DNA-binding</keyword>
<feature type="domain" description="HTH cro/C1-type" evidence="3">
    <location>
        <begin position="9"/>
        <end position="63"/>
    </location>
</feature>
<dbReference type="Gene3D" id="1.10.260.40">
    <property type="entry name" value="lambda repressor-like DNA-binding domains"/>
    <property type="match status" value="1"/>
</dbReference>
<dbReference type="AlphaFoldDB" id="A0A242BBL3"/>
<feature type="transmembrane region" description="Helical" evidence="2">
    <location>
        <begin position="84"/>
        <end position="108"/>
    </location>
</feature>
<organism evidence="4 5">
    <name type="scientific">Enterococcus faecium</name>
    <name type="common">Streptococcus faecium</name>
    <dbReference type="NCBI Taxonomy" id="1352"/>
    <lineage>
        <taxon>Bacteria</taxon>
        <taxon>Bacillati</taxon>
        <taxon>Bacillota</taxon>
        <taxon>Bacilli</taxon>
        <taxon>Lactobacillales</taxon>
        <taxon>Enterococcaceae</taxon>
        <taxon>Enterococcus</taxon>
    </lineage>
</organism>
<reference evidence="4 5" key="1">
    <citation type="submission" date="2017-05" db="EMBL/GenBank/DDBJ databases">
        <title>The Genome Sequence of Enterococcus faecium 7H8_DIV0219.</title>
        <authorList>
            <consortium name="The Broad Institute Genomics Platform"/>
            <consortium name="The Broad Institute Genomic Center for Infectious Diseases"/>
            <person name="Earl A."/>
            <person name="Manson A."/>
            <person name="Schwartman J."/>
            <person name="Gilmore M."/>
            <person name="Abouelleil A."/>
            <person name="Cao P."/>
            <person name="Chapman S."/>
            <person name="Cusick C."/>
            <person name="Shea T."/>
            <person name="Young S."/>
            <person name="Neafsey D."/>
            <person name="Nusbaum C."/>
            <person name="Birren B."/>
        </authorList>
    </citation>
    <scope>NUCLEOTIDE SEQUENCE [LARGE SCALE GENOMIC DNA]</scope>
    <source>
        <strain evidence="4 5">7H8_DIV0219</strain>
    </source>
</reference>
<comment type="caution">
    <text evidence="4">The sequence shown here is derived from an EMBL/GenBank/DDBJ whole genome shotgun (WGS) entry which is preliminary data.</text>
</comment>
<dbReference type="CDD" id="cd00093">
    <property type="entry name" value="HTH_XRE"/>
    <property type="match status" value="1"/>
</dbReference>
<dbReference type="InterPro" id="IPR001387">
    <property type="entry name" value="Cro/C1-type_HTH"/>
</dbReference>
<protein>
    <recommendedName>
        <fullName evidence="3">HTH cro/C1-type domain-containing protein</fullName>
    </recommendedName>
</protein>
<dbReference type="Pfam" id="PF01381">
    <property type="entry name" value="HTH_3"/>
    <property type="match status" value="1"/>
</dbReference>
<dbReference type="EMBL" id="NGKW01000006">
    <property type="protein sequence ID" value="OTN92867.1"/>
    <property type="molecule type" value="Genomic_DNA"/>
</dbReference>
<feature type="transmembrane region" description="Helical" evidence="2">
    <location>
        <begin position="128"/>
        <end position="146"/>
    </location>
</feature>
<dbReference type="PANTHER" id="PTHR46558:SF4">
    <property type="entry name" value="DNA-BIDING PHAGE PROTEIN"/>
    <property type="match status" value="1"/>
</dbReference>
<dbReference type="GO" id="GO:0003677">
    <property type="term" value="F:DNA binding"/>
    <property type="evidence" value="ECO:0007669"/>
    <property type="project" value="UniProtKB-KW"/>
</dbReference>
<dbReference type="Proteomes" id="UP000194885">
    <property type="component" value="Unassembled WGS sequence"/>
</dbReference>
<dbReference type="SMART" id="SM00530">
    <property type="entry name" value="HTH_XRE"/>
    <property type="match status" value="1"/>
</dbReference>
<dbReference type="InterPro" id="IPR010982">
    <property type="entry name" value="Lambda_DNA-bd_dom_sf"/>
</dbReference>
<sequence>MRDLFPKKLKQLRKEHGHTQEELAKKLAITGQTVSNWENGRSFPDHENVYRLAQLYGQTLSIFLPDLPEAPMESEEISSERIQLIRFFICLLVVLSFLIPFVSVIALFLFNMWKKYIHSHFLRLCYPFMYFLALCNFLGVLLLFYFQLL</sequence>
<keyword evidence="2" id="KW-1133">Transmembrane helix</keyword>
<keyword evidence="2" id="KW-0472">Membrane</keyword>
<keyword evidence="2" id="KW-0812">Transmembrane</keyword>
<proteinExistence type="predicted"/>
<evidence type="ECO:0000256" key="1">
    <source>
        <dbReference type="ARBA" id="ARBA00023125"/>
    </source>
</evidence>
<evidence type="ECO:0000259" key="3">
    <source>
        <dbReference type="PROSITE" id="PS50943"/>
    </source>
</evidence>
<dbReference type="SUPFAM" id="SSF47413">
    <property type="entry name" value="lambda repressor-like DNA-binding domains"/>
    <property type="match status" value="1"/>
</dbReference>
<dbReference type="PROSITE" id="PS50943">
    <property type="entry name" value="HTH_CROC1"/>
    <property type="match status" value="1"/>
</dbReference>
<gene>
    <name evidence="4" type="ORF">A5810_002752</name>
</gene>
<evidence type="ECO:0000256" key="2">
    <source>
        <dbReference type="SAM" id="Phobius"/>
    </source>
</evidence>
<accession>A0A242BBL3</accession>
<evidence type="ECO:0000313" key="5">
    <source>
        <dbReference type="Proteomes" id="UP000194885"/>
    </source>
</evidence>
<dbReference type="RefSeq" id="WP_086323809.1">
    <property type="nucleotide sequence ID" value="NZ_NGKW01000006.1"/>
</dbReference>
<name>A0A242BBL3_ENTFC</name>
<evidence type="ECO:0000313" key="4">
    <source>
        <dbReference type="EMBL" id="OTN92867.1"/>
    </source>
</evidence>
<dbReference type="PANTHER" id="PTHR46558">
    <property type="entry name" value="TRACRIPTIONAL REGULATORY PROTEIN-RELATED-RELATED"/>
    <property type="match status" value="1"/>
</dbReference>